<sequence>MPLRDKFEDDTLSVSISNKTDFPSDGHSSRIPATTISGKEVAQDPHSPNGDDARAMRSANGGPMRLTENATRYYTTSPVITTANRSRRDSYDRDDKKSSSGGGGLLGGMLGGGGGKDKKDKKDNDGGFTDKVIDGVAEYAKKKW</sequence>
<feature type="compositionally biased region" description="Polar residues" evidence="1">
    <location>
        <begin position="68"/>
        <end position="84"/>
    </location>
</feature>
<accession>A0A8H6MJA7</accession>
<evidence type="ECO:0000256" key="1">
    <source>
        <dbReference type="SAM" id="MobiDB-lite"/>
    </source>
</evidence>
<evidence type="ECO:0000313" key="2">
    <source>
        <dbReference type="EMBL" id="KAF6787899.1"/>
    </source>
</evidence>
<comment type="caution">
    <text evidence="2">The sequence shown here is derived from an EMBL/GenBank/DDBJ whole genome shotgun (WGS) entry which is preliminary data.</text>
</comment>
<feature type="compositionally biased region" description="Basic and acidic residues" evidence="1">
    <location>
        <begin position="115"/>
        <end position="125"/>
    </location>
</feature>
<organism evidence="2 3">
    <name type="scientific">Colletotrichum sojae</name>
    <dbReference type="NCBI Taxonomy" id="2175907"/>
    <lineage>
        <taxon>Eukaryota</taxon>
        <taxon>Fungi</taxon>
        <taxon>Dikarya</taxon>
        <taxon>Ascomycota</taxon>
        <taxon>Pezizomycotina</taxon>
        <taxon>Sordariomycetes</taxon>
        <taxon>Hypocreomycetidae</taxon>
        <taxon>Glomerellales</taxon>
        <taxon>Glomerellaceae</taxon>
        <taxon>Colletotrichum</taxon>
        <taxon>Colletotrichum orchidearum species complex</taxon>
    </lineage>
</organism>
<gene>
    <name evidence="2" type="ORF">CSOJ01_15125</name>
</gene>
<feature type="compositionally biased region" description="Gly residues" evidence="1">
    <location>
        <begin position="100"/>
        <end position="114"/>
    </location>
</feature>
<feature type="compositionally biased region" description="Polar residues" evidence="1">
    <location>
        <begin position="12"/>
        <end position="21"/>
    </location>
</feature>
<protein>
    <submittedName>
        <fullName evidence="2">Uncharacterized protein</fullName>
    </submittedName>
</protein>
<feature type="compositionally biased region" description="Basic and acidic residues" evidence="1">
    <location>
        <begin position="86"/>
        <end position="98"/>
    </location>
</feature>
<keyword evidence="3" id="KW-1185">Reference proteome</keyword>
<proteinExistence type="predicted"/>
<reference evidence="2 3" key="1">
    <citation type="journal article" date="2020" name="Phytopathology">
        <title>Genome Sequence Resources of Colletotrichum truncatum, C. plurivorum, C. musicola, and C. sojae: Four Species Pathogenic to Soybean (Glycine max).</title>
        <authorList>
            <person name="Rogerio F."/>
            <person name="Boufleur T.R."/>
            <person name="Ciampi-Guillardi M."/>
            <person name="Sukno S.A."/>
            <person name="Thon M.R."/>
            <person name="Massola Junior N.S."/>
            <person name="Baroncelli R."/>
        </authorList>
    </citation>
    <scope>NUCLEOTIDE SEQUENCE [LARGE SCALE GENOMIC DNA]</scope>
    <source>
        <strain evidence="2 3">LFN0009</strain>
    </source>
</reference>
<dbReference type="Proteomes" id="UP000652219">
    <property type="component" value="Unassembled WGS sequence"/>
</dbReference>
<name>A0A8H6MJA7_9PEZI</name>
<dbReference type="AlphaFoldDB" id="A0A8H6MJA7"/>
<dbReference type="EMBL" id="WIGN01000581">
    <property type="protein sequence ID" value="KAF6787899.1"/>
    <property type="molecule type" value="Genomic_DNA"/>
</dbReference>
<evidence type="ECO:0000313" key="3">
    <source>
        <dbReference type="Proteomes" id="UP000652219"/>
    </source>
</evidence>
<feature type="region of interest" description="Disordered" evidence="1">
    <location>
        <begin position="1"/>
        <end position="132"/>
    </location>
</feature>